<name>A0A8X8YT26_SALSN</name>
<protein>
    <submittedName>
        <fullName evidence="2">Uncharacterized protein</fullName>
    </submittedName>
</protein>
<dbReference type="InterPro" id="IPR010410">
    <property type="entry name" value="DUF1005"/>
</dbReference>
<dbReference type="AlphaFoldDB" id="A0A8X8YT26"/>
<gene>
    <name evidence="2" type="ORF">SASPL_102677</name>
</gene>
<reference evidence="2" key="1">
    <citation type="submission" date="2018-01" db="EMBL/GenBank/DDBJ databases">
        <authorList>
            <person name="Mao J.F."/>
        </authorList>
    </citation>
    <scope>NUCLEOTIDE SEQUENCE</scope>
    <source>
        <strain evidence="2">Huo1</strain>
        <tissue evidence="2">Leaf</tissue>
    </source>
</reference>
<dbReference type="Proteomes" id="UP000298416">
    <property type="component" value="Unassembled WGS sequence"/>
</dbReference>
<organism evidence="2">
    <name type="scientific">Salvia splendens</name>
    <name type="common">Scarlet sage</name>
    <dbReference type="NCBI Taxonomy" id="180675"/>
    <lineage>
        <taxon>Eukaryota</taxon>
        <taxon>Viridiplantae</taxon>
        <taxon>Streptophyta</taxon>
        <taxon>Embryophyta</taxon>
        <taxon>Tracheophyta</taxon>
        <taxon>Spermatophyta</taxon>
        <taxon>Magnoliopsida</taxon>
        <taxon>eudicotyledons</taxon>
        <taxon>Gunneridae</taxon>
        <taxon>Pentapetalae</taxon>
        <taxon>asterids</taxon>
        <taxon>lamiids</taxon>
        <taxon>Lamiales</taxon>
        <taxon>Lamiaceae</taxon>
        <taxon>Nepetoideae</taxon>
        <taxon>Mentheae</taxon>
        <taxon>Salviinae</taxon>
        <taxon>Salvia</taxon>
        <taxon>Salvia subgen. Calosphace</taxon>
        <taxon>core Calosphace</taxon>
    </lineage>
</organism>
<evidence type="ECO:0000313" key="3">
    <source>
        <dbReference type="Proteomes" id="UP000298416"/>
    </source>
</evidence>
<dbReference type="Pfam" id="PF06219">
    <property type="entry name" value="DUF1005"/>
    <property type="match status" value="1"/>
</dbReference>
<sequence length="113" mass="12568">MCGEKNDGNLVSRSNHVSAEKKGKKLTLFEDLLQDSDAVNSNSDVFNGNSCPSDCESAFRAAKTRSEIQFVFLFNREPECSPQVFQVNGNVKQPAGVSVKYIVHYRDVYCALQ</sequence>
<evidence type="ECO:0000313" key="2">
    <source>
        <dbReference type="EMBL" id="KAG6437749.1"/>
    </source>
</evidence>
<proteinExistence type="predicted"/>
<comment type="caution">
    <text evidence="2">The sequence shown here is derived from an EMBL/GenBank/DDBJ whole genome shotgun (WGS) entry which is preliminary data.</text>
</comment>
<feature type="region of interest" description="Disordered" evidence="1">
    <location>
        <begin position="1"/>
        <end position="21"/>
    </location>
</feature>
<reference evidence="2" key="2">
    <citation type="submission" date="2020-08" db="EMBL/GenBank/DDBJ databases">
        <title>Plant Genome Project.</title>
        <authorList>
            <person name="Zhang R.-G."/>
        </authorList>
    </citation>
    <scope>NUCLEOTIDE SEQUENCE</scope>
    <source>
        <strain evidence="2">Huo1</strain>
        <tissue evidence="2">Leaf</tissue>
    </source>
</reference>
<accession>A0A8X8YT26</accession>
<keyword evidence="3" id="KW-1185">Reference proteome</keyword>
<dbReference type="EMBL" id="PNBA02000001">
    <property type="protein sequence ID" value="KAG6437749.1"/>
    <property type="molecule type" value="Genomic_DNA"/>
</dbReference>
<evidence type="ECO:0000256" key="1">
    <source>
        <dbReference type="SAM" id="MobiDB-lite"/>
    </source>
</evidence>